<dbReference type="InterPro" id="IPR005119">
    <property type="entry name" value="LysR_subst-bd"/>
</dbReference>
<dbReference type="AlphaFoldDB" id="A0A419T357"/>
<dbReference type="Gene3D" id="3.40.190.10">
    <property type="entry name" value="Periplasmic binding protein-like II"/>
    <property type="match status" value="2"/>
</dbReference>
<dbReference type="PANTHER" id="PTHR30346">
    <property type="entry name" value="TRANSCRIPTIONAL DUAL REGULATOR HCAR-RELATED"/>
    <property type="match status" value="1"/>
</dbReference>
<name>A0A419T357_9FIRM</name>
<dbReference type="InterPro" id="IPR000847">
    <property type="entry name" value="LysR_HTH_N"/>
</dbReference>
<dbReference type="GO" id="GO:0003677">
    <property type="term" value="F:DNA binding"/>
    <property type="evidence" value="ECO:0007669"/>
    <property type="project" value="UniProtKB-KW"/>
</dbReference>
<dbReference type="PRINTS" id="PR00039">
    <property type="entry name" value="HTHLYSR"/>
</dbReference>
<comment type="similarity">
    <text evidence="1">Belongs to the LysR transcriptional regulatory family.</text>
</comment>
<dbReference type="CDD" id="cd08414">
    <property type="entry name" value="PBP2_LTTR_aromatics_like"/>
    <property type="match status" value="1"/>
</dbReference>
<evidence type="ECO:0000259" key="5">
    <source>
        <dbReference type="PROSITE" id="PS50931"/>
    </source>
</evidence>
<dbReference type="PROSITE" id="PS50931">
    <property type="entry name" value="HTH_LYSR"/>
    <property type="match status" value="1"/>
</dbReference>
<dbReference type="Proteomes" id="UP000284277">
    <property type="component" value="Unassembled WGS sequence"/>
</dbReference>
<evidence type="ECO:0000313" key="7">
    <source>
        <dbReference type="Proteomes" id="UP000284277"/>
    </source>
</evidence>
<dbReference type="Pfam" id="PF03466">
    <property type="entry name" value="LysR_substrate"/>
    <property type="match status" value="1"/>
</dbReference>
<organism evidence="6 7">
    <name type="scientific">Lacrimispora algidixylanolytica</name>
    <dbReference type="NCBI Taxonomy" id="94868"/>
    <lineage>
        <taxon>Bacteria</taxon>
        <taxon>Bacillati</taxon>
        <taxon>Bacillota</taxon>
        <taxon>Clostridia</taxon>
        <taxon>Lachnospirales</taxon>
        <taxon>Lachnospiraceae</taxon>
        <taxon>Lacrimispora</taxon>
    </lineage>
</organism>
<feature type="domain" description="HTH lysR-type" evidence="5">
    <location>
        <begin position="1"/>
        <end position="58"/>
    </location>
</feature>
<dbReference type="SUPFAM" id="SSF53850">
    <property type="entry name" value="Periplasmic binding protein-like II"/>
    <property type="match status" value="1"/>
</dbReference>
<dbReference type="PANTHER" id="PTHR30346:SF0">
    <property type="entry name" value="HCA OPERON TRANSCRIPTIONAL ACTIVATOR HCAR"/>
    <property type="match status" value="1"/>
</dbReference>
<dbReference type="RefSeq" id="WP_120196766.1">
    <property type="nucleotide sequence ID" value="NZ_MCIA01000015.1"/>
</dbReference>
<evidence type="ECO:0000256" key="3">
    <source>
        <dbReference type="ARBA" id="ARBA00023125"/>
    </source>
</evidence>
<dbReference type="Gene3D" id="1.10.10.10">
    <property type="entry name" value="Winged helix-like DNA-binding domain superfamily/Winged helix DNA-binding domain"/>
    <property type="match status" value="1"/>
</dbReference>
<dbReference type="EMBL" id="MCIA01000015">
    <property type="protein sequence ID" value="RKD31863.1"/>
    <property type="molecule type" value="Genomic_DNA"/>
</dbReference>
<evidence type="ECO:0000256" key="2">
    <source>
        <dbReference type="ARBA" id="ARBA00023015"/>
    </source>
</evidence>
<evidence type="ECO:0000256" key="4">
    <source>
        <dbReference type="ARBA" id="ARBA00023163"/>
    </source>
</evidence>
<keyword evidence="2" id="KW-0805">Transcription regulation</keyword>
<evidence type="ECO:0000313" key="6">
    <source>
        <dbReference type="EMBL" id="RKD31863.1"/>
    </source>
</evidence>
<dbReference type="FunFam" id="1.10.10.10:FF:000001">
    <property type="entry name" value="LysR family transcriptional regulator"/>
    <property type="match status" value="1"/>
</dbReference>
<accession>A0A419T357</accession>
<dbReference type="GO" id="GO:0032993">
    <property type="term" value="C:protein-DNA complex"/>
    <property type="evidence" value="ECO:0007669"/>
    <property type="project" value="TreeGrafter"/>
</dbReference>
<dbReference type="InterPro" id="IPR036388">
    <property type="entry name" value="WH-like_DNA-bd_sf"/>
</dbReference>
<reference evidence="6 7" key="1">
    <citation type="submission" date="2016-08" db="EMBL/GenBank/DDBJ databases">
        <title>A new outlook on sporulation: Clostridium algidixylanolyticum.</title>
        <authorList>
            <person name="Poppleton D.I."/>
            <person name="Gribaldo S."/>
        </authorList>
    </citation>
    <scope>NUCLEOTIDE SEQUENCE [LARGE SCALE GENOMIC DNA]</scope>
    <source>
        <strain evidence="6 7">SPL73</strain>
    </source>
</reference>
<dbReference type="Pfam" id="PF00126">
    <property type="entry name" value="HTH_1"/>
    <property type="match status" value="1"/>
</dbReference>
<comment type="caution">
    <text evidence="6">The sequence shown here is derived from an EMBL/GenBank/DDBJ whole genome shotgun (WGS) entry which is preliminary data.</text>
</comment>
<sequence length="298" mass="34105">MNLFQLEYFIVLAETLSYTKASQQLHITQPTLSKLIINLEHSIGSQLFMRNKRDVKLTPTGKVFYDEIKKTLHSYDSAVKKVKDLENGTTGVISIGLLGTALVHHFPKLIKRFHELYPTIKVNPMDYTYNHIMETLASGQIDVAILPDIEIDCPPHILKKTVFTDQMCVVLPQNHKFSELKSVSLTMIKDEPFIHMDSKFSRIDHNLIDNIYSREGFSPNTVYEANSLLNMMLMVDCQIGISLLASHMKQFANDTVRFVPLVGFEDYFKVTCLYNRESNDCIEKLLEVADEYAKSCIV</sequence>
<keyword evidence="3" id="KW-0238">DNA-binding</keyword>
<keyword evidence="7" id="KW-1185">Reference proteome</keyword>
<proteinExistence type="inferred from homology"/>
<gene>
    <name evidence="6" type="ORF">BET01_19020</name>
</gene>
<evidence type="ECO:0000256" key="1">
    <source>
        <dbReference type="ARBA" id="ARBA00009437"/>
    </source>
</evidence>
<keyword evidence="4" id="KW-0804">Transcription</keyword>
<dbReference type="SUPFAM" id="SSF46785">
    <property type="entry name" value="Winged helix' DNA-binding domain"/>
    <property type="match status" value="1"/>
</dbReference>
<protein>
    <recommendedName>
        <fullName evidence="5">HTH lysR-type domain-containing protein</fullName>
    </recommendedName>
</protein>
<dbReference type="GO" id="GO:0003700">
    <property type="term" value="F:DNA-binding transcription factor activity"/>
    <property type="evidence" value="ECO:0007669"/>
    <property type="project" value="InterPro"/>
</dbReference>
<dbReference type="InterPro" id="IPR036390">
    <property type="entry name" value="WH_DNA-bd_sf"/>
</dbReference>
<dbReference type="OrthoDB" id="9803714at2"/>